<name>A0A1K0GW13_9ACTN</name>
<dbReference type="EMBL" id="MEIA01000144">
    <property type="protein sequence ID" value="OJF13579.1"/>
    <property type="molecule type" value="Genomic_DNA"/>
</dbReference>
<dbReference type="Proteomes" id="UP000182486">
    <property type="component" value="Unassembled WGS sequence"/>
</dbReference>
<proteinExistence type="predicted"/>
<gene>
    <name evidence="2" type="ORF">BG844_14480</name>
</gene>
<keyword evidence="3" id="KW-1185">Reference proteome</keyword>
<evidence type="ECO:0000256" key="1">
    <source>
        <dbReference type="SAM" id="MobiDB-lite"/>
    </source>
</evidence>
<sequence length="198" mass="21872">MVDQRHVSGRHAGQSPAPAWKSLSSEAAERLLREICAHVRDRFPDRIDDASIEALVTDVLDRWQSGPLRDAAGEPVRGLRADANRAALAWLKEAGSIPAGSHEYDNLFAETVFHGQFDAAEIRAGMRDLVTSGRELEFRIVTYYLDVAELDGKPPLPAAIALSLRTPARPLSKESVEDALTDFYSLLESRRSRGPDPR</sequence>
<accession>A0A1K0GW13</accession>
<comment type="caution">
    <text evidence="2">The sequence shown here is derived from an EMBL/GenBank/DDBJ whole genome shotgun (WGS) entry which is preliminary data.</text>
</comment>
<dbReference type="RefSeq" id="WP_071805852.1">
    <property type="nucleotide sequence ID" value="NZ_MEIA01000144.1"/>
</dbReference>
<dbReference type="AlphaFoldDB" id="A0A1K0GW13"/>
<protein>
    <submittedName>
        <fullName evidence="2">Uncharacterized protein</fullName>
    </submittedName>
</protein>
<evidence type="ECO:0000313" key="2">
    <source>
        <dbReference type="EMBL" id="OJF13579.1"/>
    </source>
</evidence>
<organism evidence="2 3">
    <name type="scientific">Couchioplanes caeruleus subsp. caeruleus</name>
    <dbReference type="NCBI Taxonomy" id="56427"/>
    <lineage>
        <taxon>Bacteria</taxon>
        <taxon>Bacillati</taxon>
        <taxon>Actinomycetota</taxon>
        <taxon>Actinomycetes</taxon>
        <taxon>Micromonosporales</taxon>
        <taxon>Micromonosporaceae</taxon>
        <taxon>Couchioplanes</taxon>
    </lineage>
</organism>
<reference evidence="2 3" key="1">
    <citation type="submission" date="2016-09" db="EMBL/GenBank/DDBJ databases">
        <title>Couchioplanes caeruleus draft genome sequence.</title>
        <authorList>
            <person name="Sheehan J."/>
            <person name="Caffrey P."/>
        </authorList>
    </citation>
    <scope>NUCLEOTIDE SEQUENCE [LARGE SCALE GENOMIC DNA]</scope>
    <source>
        <strain evidence="2 3">DSM 43634</strain>
    </source>
</reference>
<feature type="region of interest" description="Disordered" evidence="1">
    <location>
        <begin position="1"/>
        <end position="21"/>
    </location>
</feature>
<evidence type="ECO:0000313" key="3">
    <source>
        <dbReference type="Proteomes" id="UP000182486"/>
    </source>
</evidence>